<dbReference type="Proteomes" id="UP000653472">
    <property type="component" value="Unassembled WGS sequence"/>
</dbReference>
<dbReference type="SUPFAM" id="SSF56601">
    <property type="entry name" value="beta-lactamase/transpeptidase-like"/>
    <property type="match status" value="1"/>
</dbReference>
<dbReference type="InterPro" id="IPR012338">
    <property type="entry name" value="Beta-lactam/transpept-like"/>
</dbReference>
<dbReference type="Gene3D" id="3.40.710.10">
    <property type="entry name" value="DD-peptidase/beta-lactamase superfamily"/>
    <property type="match status" value="1"/>
</dbReference>
<dbReference type="GO" id="GO:0016787">
    <property type="term" value="F:hydrolase activity"/>
    <property type="evidence" value="ECO:0007669"/>
    <property type="project" value="UniProtKB-KW"/>
</dbReference>
<dbReference type="AlphaFoldDB" id="A0A970B5N1"/>
<keyword evidence="4" id="KW-1185">Reference proteome</keyword>
<name>A0A970B5N1_9GAMM</name>
<dbReference type="PANTHER" id="PTHR43283:SF11">
    <property type="entry name" value="BETA-LACTAMASE-RELATED DOMAIN-CONTAINING PROTEIN"/>
    <property type="match status" value="1"/>
</dbReference>
<evidence type="ECO:0000313" key="3">
    <source>
        <dbReference type="EMBL" id="NKF23572.1"/>
    </source>
</evidence>
<evidence type="ECO:0000256" key="1">
    <source>
        <dbReference type="ARBA" id="ARBA00022801"/>
    </source>
</evidence>
<gene>
    <name evidence="3" type="ORF">G7Y82_14730</name>
</gene>
<keyword evidence="1 3" id="KW-0378">Hydrolase</keyword>
<reference evidence="3" key="1">
    <citation type="submission" date="2020-03" db="EMBL/GenBank/DDBJ databases">
        <title>Solimonas marina sp. nov., isolated from deep seawater of the Pacific Ocean.</title>
        <authorList>
            <person name="Liu X."/>
            <person name="Lai Q."/>
            <person name="Sun F."/>
            <person name="Gai Y."/>
            <person name="Li G."/>
            <person name="Shao Z."/>
        </authorList>
    </citation>
    <scope>NUCLEOTIDE SEQUENCE</scope>
    <source>
        <strain evidence="3">C16B3</strain>
    </source>
</reference>
<evidence type="ECO:0000313" key="4">
    <source>
        <dbReference type="Proteomes" id="UP000653472"/>
    </source>
</evidence>
<organism evidence="3 4">
    <name type="scientific">Solimonas marina</name>
    <dbReference type="NCBI Taxonomy" id="2714601"/>
    <lineage>
        <taxon>Bacteria</taxon>
        <taxon>Pseudomonadati</taxon>
        <taxon>Pseudomonadota</taxon>
        <taxon>Gammaproteobacteria</taxon>
        <taxon>Nevskiales</taxon>
        <taxon>Nevskiaceae</taxon>
        <taxon>Solimonas</taxon>
    </lineage>
</organism>
<accession>A0A970B5N1</accession>
<evidence type="ECO:0000259" key="2">
    <source>
        <dbReference type="Pfam" id="PF00144"/>
    </source>
</evidence>
<comment type="caution">
    <text evidence="3">The sequence shown here is derived from an EMBL/GenBank/DDBJ whole genome shotgun (WGS) entry which is preliminary data.</text>
</comment>
<protein>
    <submittedName>
        <fullName evidence="3">Serine hydrolase</fullName>
    </submittedName>
</protein>
<feature type="domain" description="Beta-lactamase-related" evidence="2">
    <location>
        <begin position="93"/>
        <end position="360"/>
    </location>
</feature>
<proteinExistence type="predicted"/>
<dbReference type="PANTHER" id="PTHR43283">
    <property type="entry name" value="BETA-LACTAMASE-RELATED"/>
    <property type="match status" value="1"/>
</dbReference>
<sequence length="383" mass="42866">MNRQVCADQGAPAAPRLLDSAPYFPPRGDWEQVAPAREGFDAARLAAAVQYAQENEFPAPRDLRIMNLQRYQNEPGYRMKGPMKDRCGPTGLVIRHGRIVASWGEPQRVDMTFSVSKSYLSTVAGVAYDDGLLPDLEAAVADVVWDGTFDGAHNASITWADLLNQSSDWRGMLFGQPDWMDRPAEGLTLEQIRAQPLHRPGTFFKYNDVRVNVASYALLQLLRRPLPAVLRERIMNPIGASPSWRWYGYEDSTVEIDGQMMVSVSGGGHYGGGMFVSTYDQARFGLLFLNEGLWNGGRVLSKRWIEMATAPSPAMPDYGFMWWLNRGPSAWPDLPGHLFFADGVGGNYVVVDREHDLLIVTRWMDEDRAVLGELIRRVIGALR</sequence>
<dbReference type="EMBL" id="JAAVXB010000008">
    <property type="protein sequence ID" value="NKF23572.1"/>
    <property type="molecule type" value="Genomic_DNA"/>
</dbReference>
<dbReference type="Pfam" id="PF00144">
    <property type="entry name" value="Beta-lactamase"/>
    <property type="match status" value="1"/>
</dbReference>
<dbReference type="InterPro" id="IPR050789">
    <property type="entry name" value="Diverse_Enzym_Activities"/>
</dbReference>
<dbReference type="InterPro" id="IPR001466">
    <property type="entry name" value="Beta-lactam-related"/>
</dbReference>